<dbReference type="EMBL" id="BOOQ01000031">
    <property type="protein sequence ID" value="GII48495.1"/>
    <property type="molecule type" value="Genomic_DNA"/>
</dbReference>
<evidence type="ECO:0000256" key="4">
    <source>
        <dbReference type="ARBA" id="ARBA00022692"/>
    </source>
</evidence>
<evidence type="ECO:0000256" key="2">
    <source>
        <dbReference type="ARBA" id="ARBA00006679"/>
    </source>
</evidence>
<dbReference type="PANTHER" id="PTHR33452">
    <property type="entry name" value="OXIDOREDUCTASE CATD-RELATED"/>
    <property type="match status" value="1"/>
</dbReference>
<comment type="caution">
    <text evidence="8">The sequence shown here is derived from an EMBL/GenBank/DDBJ whole genome shotgun (WGS) entry which is preliminary data.</text>
</comment>
<keyword evidence="9" id="KW-1185">Reference proteome</keyword>
<dbReference type="PANTHER" id="PTHR33452:SF1">
    <property type="entry name" value="INNER MEMBRANE PROTEIN YPHA-RELATED"/>
    <property type="match status" value="1"/>
</dbReference>
<evidence type="ECO:0000313" key="9">
    <source>
        <dbReference type="Proteomes" id="UP000644610"/>
    </source>
</evidence>
<feature type="transmembrane region" description="Helical" evidence="7">
    <location>
        <begin position="46"/>
        <end position="68"/>
    </location>
</feature>
<dbReference type="AlphaFoldDB" id="A0A8J3V1Y0"/>
<protein>
    <recommendedName>
        <fullName evidence="10">DoxX family protein</fullName>
    </recommendedName>
</protein>
<sequence length="153" mass="15771">MFDRARGVATLAGRVIIGVIFVFHGWMKVADMGLARTAQMFEDVGIPLAGIAGPGVAVLELVGGTALILGAALPLFATLLAMDMLGAIVFVHGPHGLSSENGGYEYVLALAGACLLIAFSGGGALAVDGLWRRGTLLGGRSREETTAHRSPRL</sequence>
<gene>
    <name evidence="8" type="ORF">Psi02_49190</name>
</gene>
<evidence type="ECO:0000256" key="1">
    <source>
        <dbReference type="ARBA" id="ARBA00004651"/>
    </source>
</evidence>
<keyword evidence="5 7" id="KW-1133">Transmembrane helix</keyword>
<comment type="similarity">
    <text evidence="2">Belongs to the DoxX family.</text>
</comment>
<feature type="transmembrane region" description="Helical" evidence="7">
    <location>
        <begin position="75"/>
        <end position="94"/>
    </location>
</feature>
<evidence type="ECO:0000256" key="3">
    <source>
        <dbReference type="ARBA" id="ARBA00022475"/>
    </source>
</evidence>
<dbReference type="Pfam" id="PF07681">
    <property type="entry name" value="DoxX"/>
    <property type="match status" value="1"/>
</dbReference>
<dbReference type="GO" id="GO:0005886">
    <property type="term" value="C:plasma membrane"/>
    <property type="evidence" value="ECO:0007669"/>
    <property type="project" value="UniProtKB-SubCell"/>
</dbReference>
<evidence type="ECO:0008006" key="10">
    <source>
        <dbReference type="Google" id="ProtNLM"/>
    </source>
</evidence>
<evidence type="ECO:0000256" key="7">
    <source>
        <dbReference type="SAM" id="Phobius"/>
    </source>
</evidence>
<comment type="subcellular location">
    <subcellularLocation>
        <location evidence="1">Cell membrane</location>
        <topology evidence="1">Multi-pass membrane protein</topology>
    </subcellularLocation>
</comment>
<keyword evidence="4 7" id="KW-0812">Transmembrane</keyword>
<evidence type="ECO:0000313" key="8">
    <source>
        <dbReference type="EMBL" id="GII48495.1"/>
    </source>
</evidence>
<evidence type="ECO:0000256" key="5">
    <source>
        <dbReference type="ARBA" id="ARBA00022989"/>
    </source>
</evidence>
<reference evidence="8" key="1">
    <citation type="submission" date="2021-01" db="EMBL/GenBank/DDBJ databases">
        <title>Whole genome shotgun sequence of Planotetraspora silvatica NBRC 100141.</title>
        <authorList>
            <person name="Komaki H."/>
            <person name="Tamura T."/>
        </authorList>
    </citation>
    <scope>NUCLEOTIDE SEQUENCE</scope>
    <source>
        <strain evidence="8">NBRC 100141</strain>
    </source>
</reference>
<feature type="transmembrane region" description="Helical" evidence="7">
    <location>
        <begin position="7"/>
        <end position="26"/>
    </location>
</feature>
<feature type="transmembrane region" description="Helical" evidence="7">
    <location>
        <begin position="106"/>
        <end position="131"/>
    </location>
</feature>
<evidence type="ECO:0000256" key="6">
    <source>
        <dbReference type="ARBA" id="ARBA00023136"/>
    </source>
</evidence>
<dbReference type="RefSeq" id="WP_203977954.1">
    <property type="nucleotide sequence ID" value="NZ_BAAAKY010000033.1"/>
</dbReference>
<dbReference type="InterPro" id="IPR032808">
    <property type="entry name" value="DoxX"/>
</dbReference>
<keyword evidence="3" id="KW-1003">Cell membrane</keyword>
<name>A0A8J3V1Y0_9ACTN</name>
<proteinExistence type="inferred from homology"/>
<organism evidence="8 9">
    <name type="scientific">Planotetraspora silvatica</name>
    <dbReference type="NCBI Taxonomy" id="234614"/>
    <lineage>
        <taxon>Bacteria</taxon>
        <taxon>Bacillati</taxon>
        <taxon>Actinomycetota</taxon>
        <taxon>Actinomycetes</taxon>
        <taxon>Streptosporangiales</taxon>
        <taxon>Streptosporangiaceae</taxon>
        <taxon>Planotetraspora</taxon>
    </lineage>
</organism>
<accession>A0A8J3V1Y0</accession>
<dbReference type="Proteomes" id="UP000644610">
    <property type="component" value="Unassembled WGS sequence"/>
</dbReference>
<dbReference type="InterPro" id="IPR051907">
    <property type="entry name" value="DoxX-like_oxidoreductase"/>
</dbReference>
<keyword evidence="6 7" id="KW-0472">Membrane</keyword>